<protein>
    <recommendedName>
        <fullName evidence="4">Kinase</fullName>
        <ecNumber evidence="4">2.7.-.-</ecNumber>
    </recommendedName>
</protein>
<keyword evidence="3 4" id="KW-0418">Kinase</keyword>
<dbReference type="GO" id="GO:0005634">
    <property type="term" value="C:nucleus"/>
    <property type="evidence" value="ECO:0007669"/>
    <property type="project" value="TreeGrafter"/>
</dbReference>
<keyword evidence="7" id="KW-1185">Reference proteome</keyword>
<feature type="region of interest" description="Disordered" evidence="5">
    <location>
        <begin position="272"/>
        <end position="303"/>
    </location>
</feature>
<dbReference type="OrthoDB" id="338650at2759"/>
<sequence length="454" mass="50926">MRSPFPSAPTSLHALTSQVSGHPRVLTTRDGLLVIKLARPLEREFYQILVTNPALVPIRPFTPRFLGTLWLEGQIVEYSKDPAVGIIVKPAETGREESIVLENLAHGFSRPNILDIKLGTVFYDEETSPAKVRRVEKTARETTSWETGMRLTAFQVYDNNTSLPIDTPKSYGKSIRPCDLPDGIARFFPVGISAPEVRHVAPEDLTSEFSTVSCSTTYHTENSGLPCHILLPIICAIRSRIVEMRAAYSSVEMRMVGGSLLVMYESDWARAEEGVKSPDKTTNKGIVDGKVDDEREGDGKNGDDEGWRPYVVKLIDFAHAKLSPGAGPDEGVLKGMDTIIALLDGRIDNLRNGNRTHHLETGVVWKNAIGQICVGTLKDKERIWNYDMNFTSTGINGVLRELDANRRAEWKDTDKQHHERMDENNKQLEWVAEESKELAKMFEKRSVGREKREK</sequence>
<comment type="caution">
    <text evidence="6">The sequence shown here is derived from an EMBL/GenBank/DDBJ whole genome shotgun (WGS) entry which is preliminary data.</text>
</comment>
<dbReference type="EC" id="2.7.-.-" evidence="4"/>
<dbReference type="AlphaFoldDB" id="A0A9P5Y031"/>
<dbReference type="EMBL" id="MU150292">
    <property type="protein sequence ID" value="KAF9460922.1"/>
    <property type="molecule type" value="Genomic_DNA"/>
</dbReference>
<dbReference type="GO" id="GO:0032958">
    <property type="term" value="P:inositol phosphate biosynthetic process"/>
    <property type="evidence" value="ECO:0007669"/>
    <property type="project" value="InterPro"/>
</dbReference>
<evidence type="ECO:0000256" key="5">
    <source>
        <dbReference type="SAM" id="MobiDB-lite"/>
    </source>
</evidence>
<dbReference type="GO" id="GO:0046854">
    <property type="term" value="P:phosphatidylinositol phosphate biosynthetic process"/>
    <property type="evidence" value="ECO:0007669"/>
    <property type="project" value="TreeGrafter"/>
</dbReference>
<dbReference type="PANTHER" id="PTHR12400">
    <property type="entry name" value="INOSITOL POLYPHOSPHATE KINASE"/>
    <property type="match status" value="1"/>
</dbReference>
<evidence type="ECO:0000256" key="4">
    <source>
        <dbReference type="RuleBase" id="RU363090"/>
    </source>
</evidence>
<dbReference type="PANTHER" id="PTHR12400:SF108">
    <property type="entry name" value="KINASE"/>
    <property type="match status" value="1"/>
</dbReference>
<evidence type="ECO:0000256" key="2">
    <source>
        <dbReference type="ARBA" id="ARBA00022679"/>
    </source>
</evidence>
<dbReference type="Proteomes" id="UP000807353">
    <property type="component" value="Unassembled WGS sequence"/>
</dbReference>
<dbReference type="Pfam" id="PF03770">
    <property type="entry name" value="IPK"/>
    <property type="match status" value="2"/>
</dbReference>
<dbReference type="Gene3D" id="3.30.470.160">
    <property type="entry name" value="Inositol polyphosphate kinase"/>
    <property type="match status" value="1"/>
</dbReference>
<keyword evidence="2 4" id="KW-0808">Transferase</keyword>
<organism evidence="6 7">
    <name type="scientific">Collybia nuda</name>
    <dbReference type="NCBI Taxonomy" id="64659"/>
    <lineage>
        <taxon>Eukaryota</taxon>
        <taxon>Fungi</taxon>
        <taxon>Dikarya</taxon>
        <taxon>Basidiomycota</taxon>
        <taxon>Agaricomycotina</taxon>
        <taxon>Agaricomycetes</taxon>
        <taxon>Agaricomycetidae</taxon>
        <taxon>Agaricales</taxon>
        <taxon>Tricholomatineae</taxon>
        <taxon>Clitocybaceae</taxon>
        <taxon>Collybia</taxon>
    </lineage>
</organism>
<dbReference type="GO" id="GO:0008440">
    <property type="term" value="F:inositol-1,4,5-trisphosphate 3-kinase activity"/>
    <property type="evidence" value="ECO:0007669"/>
    <property type="project" value="TreeGrafter"/>
</dbReference>
<evidence type="ECO:0000313" key="6">
    <source>
        <dbReference type="EMBL" id="KAF9460922.1"/>
    </source>
</evidence>
<dbReference type="GO" id="GO:0005737">
    <property type="term" value="C:cytoplasm"/>
    <property type="evidence" value="ECO:0007669"/>
    <property type="project" value="TreeGrafter"/>
</dbReference>
<dbReference type="InterPro" id="IPR038286">
    <property type="entry name" value="IPK_sf"/>
</dbReference>
<accession>A0A9P5Y031</accession>
<dbReference type="GO" id="GO:0000824">
    <property type="term" value="F:inositol-1,4,5,6-tetrakisphosphate 3-kinase activity"/>
    <property type="evidence" value="ECO:0007669"/>
    <property type="project" value="TreeGrafter"/>
</dbReference>
<comment type="similarity">
    <text evidence="1 4">Belongs to the inositol phosphokinase (IPK) family.</text>
</comment>
<proteinExistence type="inferred from homology"/>
<gene>
    <name evidence="6" type="ORF">BDZ94DRAFT_1299604</name>
</gene>
<evidence type="ECO:0000256" key="1">
    <source>
        <dbReference type="ARBA" id="ARBA00007374"/>
    </source>
</evidence>
<dbReference type="InterPro" id="IPR005522">
    <property type="entry name" value="IPK"/>
</dbReference>
<evidence type="ECO:0000313" key="7">
    <source>
        <dbReference type="Proteomes" id="UP000807353"/>
    </source>
</evidence>
<dbReference type="SUPFAM" id="SSF56104">
    <property type="entry name" value="SAICAR synthase-like"/>
    <property type="match status" value="1"/>
</dbReference>
<reference evidence="6" key="1">
    <citation type="submission" date="2020-11" db="EMBL/GenBank/DDBJ databases">
        <authorList>
            <consortium name="DOE Joint Genome Institute"/>
            <person name="Ahrendt S."/>
            <person name="Riley R."/>
            <person name="Andreopoulos W."/>
            <person name="Labutti K."/>
            <person name="Pangilinan J."/>
            <person name="Ruiz-Duenas F.J."/>
            <person name="Barrasa J.M."/>
            <person name="Sanchez-Garcia M."/>
            <person name="Camarero S."/>
            <person name="Miyauchi S."/>
            <person name="Serrano A."/>
            <person name="Linde D."/>
            <person name="Babiker R."/>
            <person name="Drula E."/>
            <person name="Ayuso-Fernandez I."/>
            <person name="Pacheco R."/>
            <person name="Padilla G."/>
            <person name="Ferreira P."/>
            <person name="Barriuso J."/>
            <person name="Kellner H."/>
            <person name="Castanera R."/>
            <person name="Alfaro M."/>
            <person name="Ramirez L."/>
            <person name="Pisabarro A.G."/>
            <person name="Kuo A."/>
            <person name="Tritt A."/>
            <person name="Lipzen A."/>
            <person name="He G."/>
            <person name="Yan M."/>
            <person name="Ng V."/>
            <person name="Cullen D."/>
            <person name="Martin F."/>
            <person name="Rosso M.-N."/>
            <person name="Henrissat B."/>
            <person name="Hibbett D."/>
            <person name="Martinez A.T."/>
            <person name="Grigoriev I.V."/>
        </authorList>
    </citation>
    <scope>NUCLEOTIDE SEQUENCE</scope>
    <source>
        <strain evidence="6">CBS 247.69</strain>
    </source>
</reference>
<name>A0A9P5Y031_9AGAR</name>
<evidence type="ECO:0000256" key="3">
    <source>
        <dbReference type="ARBA" id="ARBA00022777"/>
    </source>
</evidence>